<evidence type="ECO:0000313" key="12">
    <source>
        <dbReference type="Proteomes" id="UP001153620"/>
    </source>
</evidence>
<name>A0A9N9RQ98_9DIPT</name>
<dbReference type="OrthoDB" id="7789606at2759"/>
<feature type="transmembrane region" description="Helical" evidence="10">
    <location>
        <begin position="73"/>
        <end position="91"/>
    </location>
</feature>
<evidence type="ECO:0000313" key="11">
    <source>
        <dbReference type="EMBL" id="CAG9800738.1"/>
    </source>
</evidence>
<evidence type="ECO:0000256" key="8">
    <source>
        <dbReference type="ARBA" id="ARBA00023170"/>
    </source>
</evidence>
<comment type="subcellular location">
    <subcellularLocation>
        <location evidence="1">Cell membrane</location>
        <topology evidence="1">Multi-pass membrane protein</topology>
    </subcellularLocation>
</comment>
<proteinExistence type="predicted"/>
<keyword evidence="12" id="KW-1185">Reference proteome</keyword>
<evidence type="ECO:0000256" key="7">
    <source>
        <dbReference type="ARBA" id="ARBA00023136"/>
    </source>
</evidence>
<accession>A0A9N9RQ98</accession>
<keyword evidence="5" id="KW-0552">Olfaction</keyword>
<evidence type="ECO:0000256" key="2">
    <source>
        <dbReference type="ARBA" id="ARBA00022475"/>
    </source>
</evidence>
<evidence type="ECO:0008006" key="13">
    <source>
        <dbReference type="Google" id="ProtNLM"/>
    </source>
</evidence>
<reference evidence="11" key="2">
    <citation type="submission" date="2022-10" db="EMBL/GenBank/DDBJ databases">
        <authorList>
            <consortium name="ENA_rothamsted_submissions"/>
            <consortium name="culmorum"/>
            <person name="King R."/>
        </authorList>
    </citation>
    <scope>NUCLEOTIDE SEQUENCE</scope>
</reference>
<dbReference type="GO" id="GO:0004984">
    <property type="term" value="F:olfactory receptor activity"/>
    <property type="evidence" value="ECO:0007669"/>
    <property type="project" value="InterPro"/>
</dbReference>
<dbReference type="PANTHER" id="PTHR21137:SF35">
    <property type="entry name" value="ODORANT RECEPTOR 19A-RELATED"/>
    <property type="match status" value="1"/>
</dbReference>
<keyword evidence="4 10" id="KW-0812">Transmembrane</keyword>
<sequence>MTEIVVDFQYYYIKCIKIFNLICLVFKKHSNDLSRRDYLRIYIADALYLLLALNASIFFGLSTHLLYSGDNDVRTLVFAICSTLSVIRYMLRFIMIFQKKMEIADVMDVMKKSYQQTQVDAFEISGYTKYFKMMRNMILFNSVFVMFFLNFGPLIGLIFYGEMNFPLNSPFENGQCFFGQMLKDASESVVNGIYECGWEDINDIQIRRAFISIIQRSQKPECLTIMKFGDVTLKQFTTASDEQIYPKEYSNKIIFT</sequence>
<feature type="transmembrane region" description="Helical" evidence="10">
    <location>
        <begin position="47"/>
        <end position="67"/>
    </location>
</feature>
<dbReference type="GO" id="GO:0007165">
    <property type="term" value="P:signal transduction"/>
    <property type="evidence" value="ECO:0007669"/>
    <property type="project" value="UniProtKB-KW"/>
</dbReference>
<dbReference type="PANTHER" id="PTHR21137">
    <property type="entry name" value="ODORANT RECEPTOR"/>
    <property type="match status" value="1"/>
</dbReference>
<keyword evidence="8" id="KW-0675">Receptor</keyword>
<keyword evidence="2" id="KW-1003">Cell membrane</keyword>
<reference evidence="11" key="1">
    <citation type="submission" date="2022-01" db="EMBL/GenBank/DDBJ databases">
        <authorList>
            <person name="King R."/>
        </authorList>
    </citation>
    <scope>NUCLEOTIDE SEQUENCE</scope>
</reference>
<keyword evidence="9" id="KW-0807">Transducer</keyword>
<keyword evidence="6 10" id="KW-1133">Transmembrane helix</keyword>
<evidence type="ECO:0000256" key="4">
    <source>
        <dbReference type="ARBA" id="ARBA00022692"/>
    </source>
</evidence>
<evidence type="ECO:0000256" key="9">
    <source>
        <dbReference type="ARBA" id="ARBA00023224"/>
    </source>
</evidence>
<dbReference type="InterPro" id="IPR004117">
    <property type="entry name" value="7tm6_olfct_rcpt"/>
</dbReference>
<organism evidence="11 12">
    <name type="scientific">Chironomus riparius</name>
    <dbReference type="NCBI Taxonomy" id="315576"/>
    <lineage>
        <taxon>Eukaryota</taxon>
        <taxon>Metazoa</taxon>
        <taxon>Ecdysozoa</taxon>
        <taxon>Arthropoda</taxon>
        <taxon>Hexapoda</taxon>
        <taxon>Insecta</taxon>
        <taxon>Pterygota</taxon>
        <taxon>Neoptera</taxon>
        <taxon>Endopterygota</taxon>
        <taxon>Diptera</taxon>
        <taxon>Nematocera</taxon>
        <taxon>Chironomoidea</taxon>
        <taxon>Chironomidae</taxon>
        <taxon>Chironominae</taxon>
        <taxon>Chironomus</taxon>
    </lineage>
</organism>
<evidence type="ECO:0000256" key="6">
    <source>
        <dbReference type="ARBA" id="ARBA00022989"/>
    </source>
</evidence>
<dbReference type="AlphaFoldDB" id="A0A9N9RQ98"/>
<feature type="transmembrane region" description="Helical" evidence="10">
    <location>
        <begin position="138"/>
        <end position="160"/>
    </location>
</feature>
<dbReference type="GO" id="GO:0005549">
    <property type="term" value="F:odorant binding"/>
    <property type="evidence" value="ECO:0007669"/>
    <property type="project" value="InterPro"/>
</dbReference>
<evidence type="ECO:0000256" key="1">
    <source>
        <dbReference type="ARBA" id="ARBA00004651"/>
    </source>
</evidence>
<keyword evidence="3" id="KW-0716">Sensory transduction</keyword>
<gene>
    <name evidence="11" type="ORF">CHIRRI_LOCUS3677</name>
</gene>
<dbReference type="Proteomes" id="UP001153620">
    <property type="component" value="Chromosome 1"/>
</dbReference>
<evidence type="ECO:0000256" key="5">
    <source>
        <dbReference type="ARBA" id="ARBA00022725"/>
    </source>
</evidence>
<dbReference type="EMBL" id="OU895877">
    <property type="protein sequence ID" value="CAG9800738.1"/>
    <property type="molecule type" value="Genomic_DNA"/>
</dbReference>
<dbReference type="Pfam" id="PF02949">
    <property type="entry name" value="7tm_6"/>
    <property type="match status" value="1"/>
</dbReference>
<feature type="transmembrane region" description="Helical" evidence="10">
    <location>
        <begin position="6"/>
        <end position="26"/>
    </location>
</feature>
<protein>
    <recommendedName>
        <fullName evidence="13">Odorant receptor</fullName>
    </recommendedName>
</protein>
<evidence type="ECO:0000256" key="10">
    <source>
        <dbReference type="SAM" id="Phobius"/>
    </source>
</evidence>
<dbReference type="GO" id="GO:0005886">
    <property type="term" value="C:plasma membrane"/>
    <property type="evidence" value="ECO:0007669"/>
    <property type="project" value="UniProtKB-SubCell"/>
</dbReference>
<keyword evidence="7 10" id="KW-0472">Membrane</keyword>
<evidence type="ECO:0000256" key="3">
    <source>
        <dbReference type="ARBA" id="ARBA00022606"/>
    </source>
</evidence>